<evidence type="ECO:0000259" key="8">
    <source>
        <dbReference type="SMART" id="SM00385"/>
    </source>
</evidence>
<dbReference type="SUPFAM" id="SSF47954">
    <property type="entry name" value="Cyclin-like"/>
    <property type="match status" value="2"/>
</dbReference>
<keyword evidence="7" id="KW-0131">Cell cycle</keyword>
<dbReference type="GO" id="GO:0005667">
    <property type="term" value="C:transcription regulator complex"/>
    <property type="evidence" value="ECO:0007669"/>
    <property type="project" value="TreeGrafter"/>
</dbReference>
<dbReference type="Pfam" id="PF11934">
    <property type="entry name" value="DUF3452"/>
    <property type="match status" value="1"/>
</dbReference>
<dbReference type="SMART" id="SM01367">
    <property type="entry name" value="DUF3452"/>
    <property type="match status" value="1"/>
</dbReference>
<dbReference type="InterPro" id="IPR036915">
    <property type="entry name" value="Cyclin-like_sf"/>
</dbReference>
<evidence type="ECO:0000259" key="9">
    <source>
        <dbReference type="SMART" id="SM01367"/>
    </source>
</evidence>
<feature type="domain" description="Cyclin-like" evidence="8">
    <location>
        <begin position="633"/>
        <end position="719"/>
    </location>
</feature>
<accession>A0A9N9XRX7</accession>
<feature type="domain" description="Retinoblastoma-associated protein N-terminal" evidence="9">
    <location>
        <begin position="68"/>
        <end position="215"/>
    </location>
</feature>
<evidence type="ECO:0000256" key="3">
    <source>
        <dbReference type="ARBA" id="ARBA00022491"/>
    </source>
</evidence>
<dbReference type="Pfam" id="PF01857">
    <property type="entry name" value="RB_B"/>
    <property type="match status" value="1"/>
</dbReference>
<keyword evidence="12" id="KW-1185">Reference proteome</keyword>
<keyword evidence="3" id="KW-0678">Repressor</keyword>
<dbReference type="OrthoDB" id="844594at2759"/>
<dbReference type="SMART" id="SM00385">
    <property type="entry name" value="CYCLIN"/>
    <property type="match status" value="1"/>
</dbReference>
<dbReference type="GO" id="GO:0000977">
    <property type="term" value="F:RNA polymerase II transcription regulatory region sequence-specific DNA binding"/>
    <property type="evidence" value="ECO:0007669"/>
    <property type="project" value="TreeGrafter"/>
</dbReference>
<dbReference type="GO" id="GO:0005634">
    <property type="term" value="C:nucleus"/>
    <property type="evidence" value="ECO:0007669"/>
    <property type="project" value="UniProtKB-SubCell"/>
</dbReference>
<dbReference type="InterPro" id="IPR002720">
    <property type="entry name" value="RB_A"/>
</dbReference>
<dbReference type="GO" id="GO:2000134">
    <property type="term" value="P:negative regulation of G1/S transition of mitotic cell cycle"/>
    <property type="evidence" value="ECO:0007669"/>
    <property type="project" value="TreeGrafter"/>
</dbReference>
<keyword evidence="4" id="KW-0805">Transcription regulation</keyword>
<dbReference type="PANTHER" id="PTHR13742:SF17">
    <property type="entry name" value="RE32990P-RELATED"/>
    <property type="match status" value="1"/>
</dbReference>
<evidence type="ECO:0000256" key="2">
    <source>
        <dbReference type="ARBA" id="ARBA00009475"/>
    </source>
</evidence>
<evidence type="ECO:0000259" key="10">
    <source>
        <dbReference type="SMART" id="SM01368"/>
    </source>
</evidence>
<evidence type="ECO:0000256" key="5">
    <source>
        <dbReference type="ARBA" id="ARBA00023163"/>
    </source>
</evidence>
<dbReference type="GO" id="GO:0006357">
    <property type="term" value="P:regulation of transcription by RNA polymerase II"/>
    <property type="evidence" value="ECO:0007669"/>
    <property type="project" value="InterPro"/>
</dbReference>
<evidence type="ECO:0000256" key="6">
    <source>
        <dbReference type="ARBA" id="ARBA00023242"/>
    </source>
</evidence>
<dbReference type="Gene3D" id="1.10.472.140">
    <property type="match status" value="1"/>
</dbReference>
<dbReference type="Pfam" id="PF01858">
    <property type="entry name" value="RB_A"/>
    <property type="match status" value="1"/>
</dbReference>
<dbReference type="Proteomes" id="UP001153712">
    <property type="component" value="Chromosome 7"/>
</dbReference>
<dbReference type="Gene3D" id="1.10.472.10">
    <property type="entry name" value="Cyclin-like"/>
    <property type="match status" value="2"/>
</dbReference>
<evidence type="ECO:0000256" key="4">
    <source>
        <dbReference type="ARBA" id="ARBA00023015"/>
    </source>
</evidence>
<protein>
    <submittedName>
        <fullName evidence="11">Uncharacterized protein</fullName>
    </submittedName>
</protein>
<comment type="similarity">
    <text evidence="2">Belongs to the retinoblastoma protein (RB) family.</text>
</comment>
<keyword evidence="6" id="KW-0539">Nucleus</keyword>
<gene>
    <name evidence="11" type="ORF">PHYEVI_LOCUS9993</name>
</gene>
<evidence type="ECO:0000256" key="1">
    <source>
        <dbReference type="ARBA" id="ARBA00004123"/>
    </source>
</evidence>
<comment type="subcellular location">
    <subcellularLocation>
        <location evidence="1">Nucleus</location>
    </subcellularLocation>
</comment>
<dbReference type="InterPro" id="IPR024599">
    <property type="entry name" value="RB_N"/>
</dbReference>
<reference evidence="11" key="1">
    <citation type="submission" date="2022-01" db="EMBL/GenBank/DDBJ databases">
        <authorList>
            <person name="King R."/>
        </authorList>
    </citation>
    <scope>NUCLEOTIDE SEQUENCE</scope>
</reference>
<dbReference type="InterPro" id="IPR002719">
    <property type="entry name" value="RB_B"/>
</dbReference>
<dbReference type="SMART" id="SM01368">
    <property type="entry name" value="RB_A"/>
    <property type="match status" value="1"/>
</dbReference>
<dbReference type="InterPro" id="IPR028309">
    <property type="entry name" value="RB_fam"/>
</dbReference>
<dbReference type="InterPro" id="IPR013763">
    <property type="entry name" value="Cyclin-like_dom"/>
</dbReference>
<feature type="domain" description="Retinoblastoma-associated protein A-box" evidence="10">
    <location>
        <begin position="358"/>
        <end position="537"/>
    </location>
</feature>
<dbReference type="GO" id="GO:0000785">
    <property type="term" value="C:chromatin"/>
    <property type="evidence" value="ECO:0007669"/>
    <property type="project" value="TreeGrafter"/>
</dbReference>
<evidence type="ECO:0000313" key="12">
    <source>
        <dbReference type="Proteomes" id="UP001153712"/>
    </source>
</evidence>
<sequence length="866" mass="100349">MVLSNEDDVQLLNKLRDLCSKLNLDQKTIDLAWDNFSNINKNFTLEGDALSWLGCAVFIASQSVTALSNVDQIYIDYIVKKNGVSLTSLLCHSKLSFAQFFSNIKKWVDMAHLSEHFKNMIQTVEDTYGVSYNTFKKYCSIFPQIFVPPNLSDLENSKSHKNNRKSRPVLCNTSKVFEFIWNLFIIIKGEDEQCSTDLVKSYHLLFGCLDLAFKNAFLAKRRDLLNPSFQSLPRDWSNSNFEVPKEAPCIIDQFSMLVEAEYVKTYPLRDYITNLIKNKVLLADPSNFTGLFNEDNFDNNFKNVINAYETHLLNIADVDERIFLAEYRRLLLEQQNAQSIVVDSGCPVTSNFPHSMDKSITQNITNLHNLLNRKSSASSESFLNQANPLPIIQQVLDELTEKFVSAYVRIFPTKEQDAKNRSQIGVTLFYKFVQNILDNERKIGNDISVLLQKDLFYQCMLACCMEIVLFSYNFPNKFPWILEVFDLQPYHFVKVIELIVRTKNKPPSDIIIHLNKVEEMILESLMWRSDSIIWITIDNLGGDIPNVETSALPGCLFYVERTEMNTESHNGKVLQSPFPSALDRFQSPVRGQLLVNVEPCHLILNQSEDQSLQPRKRNSLSIILSKFYYLAYKRMDQFCTKLNLKNIEVKQKIWTFFEKSIQSKELIKDRHLDQLLMCAIYVICKISDFALMFQDILKHYREQSQCSSDIYRKVFVENQIKDGMVIVKTDNLITFYNTVYVKVMEKFAKTFTQKQLPEVDLLLSPLPAVKRDMIQKFANVYVRPLESHSPISDSSIKYTFSRSPSKDLQDINRLVNSNKVMGKRLLVDDQGDQQPNKKIAKKFKSLVDYREEFNQNTNTQDLMARH</sequence>
<proteinExistence type="inferred from homology"/>
<evidence type="ECO:0000256" key="7">
    <source>
        <dbReference type="ARBA" id="ARBA00023306"/>
    </source>
</evidence>
<keyword evidence="5" id="KW-0804">Transcription</keyword>
<dbReference type="GO" id="GO:0030154">
    <property type="term" value="P:cell differentiation"/>
    <property type="evidence" value="ECO:0007669"/>
    <property type="project" value="TreeGrafter"/>
</dbReference>
<dbReference type="PANTHER" id="PTHR13742">
    <property type="entry name" value="RETINOBLASTOMA-ASSOCIATED PROTEIN RB -RELATED"/>
    <property type="match status" value="1"/>
</dbReference>
<dbReference type="AlphaFoldDB" id="A0A9N9XRX7"/>
<dbReference type="EMBL" id="OU900100">
    <property type="protein sequence ID" value="CAG9863709.1"/>
    <property type="molecule type" value="Genomic_DNA"/>
</dbReference>
<name>A0A9N9XRX7_PHYSR</name>
<organism evidence="11 12">
    <name type="scientific">Phyllotreta striolata</name>
    <name type="common">Striped flea beetle</name>
    <name type="synonym">Crioceris striolata</name>
    <dbReference type="NCBI Taxonomy" id="444603"/>
    <lineage>
        <taxon>Eukaryota</taxon>
        <taxon>Metazoa</taxon>
        <taxon>Ecdysozoa</taxon>
        <taxon>Arthropoda</taxon>
        <taxon>Hexapoda</taxon>
        <taxon>Insecta</taxon>
        <taxon>Pterygota</taxon>
        <taxon>Neoptera</taxon>
        <taxon>Endopterygota</taxon>
        <taxon>Coleoptera</taxon>
        <taxon>Polyphaga</taxon>
        <taxon>Cucujiformia</taxon>
        <taxon>Chrysomeloidea</taxon>
        <taxon>Chrysomelidae</taxon>
        <taxon>Galerucinae</taxon>
        <taxon>Alticini</taxon>
        <taxon>Phyllotreta</taxon>
    </lineage>
</organism>
<evidence type="ECO:0000313" key="11">
    <source>
        <dbReference type="EMBL" id="CAG9863709.1"/>
    </source>
</evidence>